<keyword evidence="6" id="KW-0597">Phosphoprotein</keyword>
<keyword evidence="5" id="KW-1017">Isopeptide bond</keyword>
<dbReference type="PANTHER" id="PTHR16431:SF2">
    <property type="entry name" value="PROTEIN MIS18-ALPHA"/>
    <property type="match status" value="1"/>
</dbReference>
<sequence>MATRNKITQHQAIKSIEETFDVSTSVSVIEEKLLGLDVDDVEHDDGPVVFICGKCKLPVADSFSWDGVEDSHSQILLKKVTKNVVIGKEKRVFELDKRSSCLIVDLICQGCRSVIGMVFSSTPKVLDHKRLHFCLNVADIDSYVLGSANQMLSAEGSGEQPVTLEYRGIVDHQLSEMKLMVMSMAQRLQEIEAGQ</sequence>
<keyword evidence="7" id="KW-0132">Cell division</keyword>
<proteinExistence type="predicted"/>
<evidence type="ECO:0000256" key="12">
    <source>
        <dbReference type="ARBA" id="ARBA00023242"/>
    </source>
</evidence>
<protein>
    <recommendedName>
        <fullName evidence="15">Protein Mis18-alpha</fullName>
    </recommendedName>
</protein>
<evidence type="ECO:0000256" key="16">
    <source>
        <dbReference type="ARBA" id="ARBA00046705"/>
    </source>
</evidence>
<evidence type="ECO:0000256" key="11">
    <source>
        <dbReference type="ARBA" id="ARBA00022843"/>
    </source>
</evidence>
<evidence type="ECO:0000256" key="14">
    <source>
        <dbReference type="ARBA" id="ARBA00023328"/>
    </source>
</evidence>
<name>A0AAV2J759_KNICA</name>
<evidence type="ECO:0000256" key="5">
    <source>
        <dbReference type="ARBA" id="ARBA00022499"/>
    </source>
</evidence>
<keyword evidence="12" id="KW-0539">Nucleus</keyword>
<dbReference type="GO" id="GO:0005634">
    <property type="term" value="C:nucleus"/>
    <property type="evidence" value="ECO:0007669"/>
    <property type="project" value="UniProtKB-SubCell"/>
</dbReference>
<evidence type="ECO:0000256" key="8">
    <source>
        <dbReference type="ARBA" id="ARBA00022723"/>
    </source>
</evidence>
<dbReference type="PROSITE" id="PS51793">
    <property type="entry name" value="MIS18"/>
    <property type="match status" value="1"/>
</dbReference>
<dbReference type="EMBL" id="OZ035833">
    <property type="protein sequence ID" value="CAL1573403.1"/>
    <property type="molecule type" value="Genomic_DNA"/>
</dbReference>
<keyword evidence="9" id="KW-0498">Mitosis</keyword>
<comment type="subcellular location">
    <subcellularLocation>
        <location evidence="3">Chromosome</location>
        <location evidence="3">Centromere</location>
    </subcellularLocation>
    <subcellularLocation>
        <location evidence="2">Nucleus</location>
    </subcellularLocation>
</comment>
<organism evidence="18 19">
    <name type="scientific">Knipowitschia caucasica</name>
    <name type="common">Caucasian dwarf goby</name>
    <name type="synonym">Pomatoschistus caucasicus</name>
    <dbReference type="NCBI Taxonomy" id="637954"/>
    <lineage>
        <taxon>Eukaryota</taxon>
        <taxon>Metazoa</taxon>
        <taxon>Chordata</taxon>
        <taxon>Craniata</taxon>
        <taxon>Vertebrata</taxon>
        <taxon>Euteleostomi</taxon>
        <taxon>Actinopterygii</taxon>
        <taxon>Neopterygii</taxon>
        <taxon>Teleostei</taxon>
        <taxon>Neoteleostei</taxon>
        <taxon>Acanthomorphata</taxon>
        <taxon>Gobiaria</taxon>
        <taxon>Gobiiformes</taxon>
        <taxon>Gobioidei</taxon>
        <taxon>Gobiidae</taxon>
        <taxon>Gobiinae</taxon>
        <taxon>Knipowitschia</taxon>
    </lineage>
</organism>
<keyword evidence="14" id="KW-0137">Centromere</keyword>
<evidence type="ECO:0000256" key="2">
    <source>
        <dbReference type="ARBA" id="ARBA00004123"/>
    </source>
</evidence>
<evidence type="ECO:0000256" key="10">
    <source>
        <dbReference type="ARBA" id="ARBA00022833"/>
    </source>
</evidence>
<evidence type="ECO:0000256" key="4">
    <source>
        <dbReference type="ARBA" id="ARBA00022454"/>
    </source>
</evidence>
<dbReference type="Proteomes" id="UP001497482">
    <property type="component" value="Chromosome 11"/>
</dbReference>
<evidence type="ECO:0000256" key="9">
    <source>
        <dbReference type="ARBA" id="ARBA00022776"/>
    </source>
</evidence>
<dbReference type="InterPro" id="IPR004910">
    <property type="entry name" value="Yippee/Mis18/Cereblon"/>
</dbReference>
<dbReference type="GO" id="GO:0046872">
    <property type="term" value="F:metal ion binding"/>
    <property type="evidence" value="ECO:0007669"/>
    <property type="project" value="UniProtKB-KW"/>
</dbReference>
<dbReference type="PANTHER" id="PTHR16431">
    <property type="entry name" value="NEUROGENIC PROTEIN MASTERMIND"/>
    <property type="match status" value="1"/>
</dbReference>
<evidence type="ECO:0000256" key="15">
    <source>
        <dbReference type="ARBA" id="ARBA00039650"/>
    </source>
</evidence>
<accession>A0AAV2J759</accession>
<dbReference type="GO" id="GO:0007059">
    <property type="term" value="P:chromosome segregation"/>
    <property type="evidence" value="ECO:0007669"/>
    <property type="project" value="TreeGrafter"/>
</dbReference>
<gene>
    <name evidence="18" type="ORF">KC01_LOCUS5315</name>
</gene>
<evidence type="ECO:0000256" key="6">
    <source>
        <dbReference type="ARBA" id="ARBA00022553"/>
    </source>
</evidence>
<evidence type="ECO:0000259" key="17">
    <source>
        <dbReference type="PROSITE" id="PS51793"/>
    </source>
</evidence>
<keyword evidence="19" id="KW-1185">Reference proteome</keyword>
<reference evidence="18 19" key="1">
    <citation type="submission" date="2024-04" db="EMBL/GenBank/DDBJ databases">
        <authorList>
            <person name="Waldvogel A.-M."/>
            <person name="Schoenle A."/>
        </authorList>
    </citation>
    <scope>NUCLEOTIDE SEQUENCE [LARGE SCALE GENOMIC DNA]</scope>
</reference>
<evidence type="ECO:0000256" key="13">
    <source>
        <dbReference type="ARBA" id="ARBA00023306"/>
    </source>
</evidence>
<comment type="subunit">
    <text evidence="16">Homodimer, and heterodimer with OIP5/MIS18B. Identified in a complex containing MIS18A, OIP5/MIS18B, MIS18BP1, RBBP7 and RBBP4.</text>
</comment>
<keyword evidence="11" id="KW-0832">Ubl conjugation</keyword>
<evidence type="ECO:0000256" key="3">
    <source>
        <dbReference type="ARBA" id="ARBA00004584"/>
    </source>
</evidence>
<keyword evidence="8" id="KW-0479">Metal-binding</keyword>
<dbReference type="GO" id="GO:0034080">
    <property type="term" value="P:CENP-A containing chromatin assembly"/>
    <property type="evidence" value="ECO:0007669"/>
    <property type="project" value="TreeGrafter"/>
</dbReference>
<evidence type="ECO:0000256" key="7">
    <source>
        <dbReference type="ARBA" id="ARBA00022618"/>
    </source>
</evidence>
<keyword evidence="10" id="KW-0862">Zinc</keyword>
<keyword evidence="4" id="KW-0158">Chromosome</keyword>
<comment type="function">
    <text evidence="1">Required for recruitment of CENPA to centromeres and normal chromosome segregation during mitosis.</text>
</comment>
<evidence type="ECO:0000256" key="1">
    <source>
        <dbReference type="ARBA" id="ARBA00003694"/>
    </source>
</evidence>
<feature type="domain" description="Mis18" evidence="17">
    <location>
        <begin position="47"/>
        <end position="145"/>
    </location>
</feature>
<dbReference type="AlphaFoldDB" id="A0AAV2J759"/>
<dbReference type="GO" id="GO:0000785">
    <property type="term" value="C:chromatin"/>
    <property type="evidence" value="ECO:0007669"/>
    <property type="project" value="TreeGrafter"/>
</dbReference>
<dbReference type="Pfam" id="PF03226">
    <property type="entry name" value="Yippee-Mis18"/>
    <property type="match status" value="1"/>
</dbReference>
<evidence type="ECO:0000313" key="19">
    <source>
        <dbReference type="Proteomes" id="UP001497482"/>
    </source>
</evidence>
<dbReference type="InterPro" id="IPR034752">
    <property type="entry name" value="Mis18"/>
</dbReference>
<keyword evidence="13" id="KW-0131">Cell cycle</keyword>
<evidence type="ECO:0000313" key="18">
    <source>
        <dbReference type="EMBL" id="CAL1573403.1"/>
    </source>
</evidence>
<dbReference type="GO" id="GO:0000775">
    <property type="term" value="C:chromosome, centromeric region"/>
    <property type="evidence" value="ECO:0007669"/>
    <property type="project" value="UniProtKB-SubCell"/>
</dbReference>
<dbReference type="GO" id="GO:0051301">
    <property type="term" value="P:cell division"/>
    <property type="evidence" value="ECO:0007669"/>
    <property type="project" value="UniProtKB-KW"/>
</dbReference>